<dbReference type="Pfam" id="PF01182">
    <property type="entry name" value="Glucosamine_iso"/>
    <property type="match status" value="1"/>
</dbReference>
<dbReference type="GO" id="GO:0005975">
    <property type="term" value="P:carbohydrate metabolic process"/>
    <property type="evidence" value="ECO:0007669"/>
    <property type="project" value="UniProtKB-UniRule"/>
</dbReference>
<accession>A0A9D2HEM9</accession>
<dbReference type="AlphaFoldDB" id="A0A9D2HEM9"/>
<reference evidence="9" key="1">
    <citation type="journal article" date="2021" name="PeerJ">
        <title>Extensive microbial diversity within the chicken gut microbiome revealed by metagenomics and culture.</title>
        <authorList>
            <person name="Gilroy R."/>
            <person name="Ravi A."/>
            <person name="Getino M."/>
            <person name="Pursley I."/>
            <person name="Horton D.L."/>
            <person name="Alikhan N.F."/>
            <person name="Baker D."/>
            <person name="Gharbi K."/>
            <person name="Hall N."/>
            <person name="Watson M."/>
            <person name="Adriaenssens E.M."/>
            <person name="Foster-Nyarko E."/>
            <person name="Jarju S."/>
            <person name="Secka A."/>
            <person name="Antonio M."/>
            <person name="Oren A."/>
            <person name="Chaudhuri R.R."/>
            <person name="La Ragione R."/>
            <person name="Hildebrand F."/>
            <person name="Pallen M.J."/>
        </authorList>
    </citation>
    <scope>NUCLEOTIDE SEQUENCE</scope>
    <source>
        <strain evidence="9">CHK186-16707</strain>
    </source>
</reference>
<dbReference type="Proteomes" id="UP000824225">
    <property type="component" value="Unassembled WGS sequence"/>
</dbReference>
<evidence type="ECO:0000256" key="6">
    <source>
        <dbReference type="ARBA" id="ARBA00020337"/>
    </source>
</evidence>
<evidence type="ECO:0000256" key="3">
    <source>
        <dbReference type="ARBA" id="ARBA00004961"/>
    </source>
</evidence>
<comment type="pathway">
    <text evidence="3 7">Carbohydrate degradation; pentose phosphate pathway; D-ribulose 5-phosphate from D-glucose 6-phosphate (oxidative stage): step 2/3.</text>
</comment>
<keyword evidence="7 9" id="KW-0378">Hydrolase</keyword>
<feature type="domain" description="Glucosamine/galactosamine-6-phosphate isomerase" evidence="8">
    <location>
        <begin position="16"/>
        <end position="237"/>
    </location>
</feature>
<dbReference type="NCBIfam" id="TIGR01198">
    <property type="entry name" value="pgl"/>
    <property type="match status" value="1"/>
</dbReference>
<dbReference type="InterPro" id="IPR037171">
    <property type="entry name" value="NagB/RpiA_transferase-like"/>
</dbReference>
<dbReference type="PANTHER" id="PTHR11054:SF0">
    <property type="entry name" value="6-PHOSPHOGLUCONOLACTONASE"/>
    <property type="match status" value="1"/>
</dbReference>
<sequence>MSRSRSIHLTLHIHKDPAAMAERAAHHLAECCEEAIAQRGVFTLALSGGSTPLPLFRLLSSPDWAERLPWEKIIVYWGDERCVGPDDPASNYGVARRELLSHVPVTWYYRMKGEDDPVKAAQAYEDLLKEHFRLAPGEFPRFDCILLGLGEDGHTASLFPGEHGIEEKERIVIDQYVRSRGADRLTLTLPVLNNARCCMFMVTGKEKHQVLSRALNLLAEPELPAQFVRPRLGELLWIVDEGAARG</sequence>
<dbReference type="PANTHER" id="PTHR11054">
    <property type="entry name" value="6-PHOSPHOGLUCONOLACTONASE"/>
    <property type="match status" value="1"/>
</dbReference>
<comment type="similarity">
    <text evidence="4 7">Belongs to the glucosamine/galactosamine-6-phosphate isomerase family. 6-phosphogluconolactonase subfamily.</text>
</comment>
<dbReference type="InterPro" id="IPR006148">
    <property type="entry name" value="Glc/Gal-6P_isomerase"/>
</dbReference>
<dbReference type="Gene3D" id="3.40.50.1360">
    <property type="match status" value="1"/>
</dbReference>
<evidence type="ECO:0000313" key="10">
    <source>
        <dbReference type="Proteomes" id="UP000824225"/>
    </source>
</evidence>
<evidence type="ECO:0000256" key="7">
    <source>
        <dbReference type="RuleBase" id="RU365095"/>
    </source>
</evidence>
<dbReference type="SUPFAM" id="SSF100950">
    <property type="entry name" value="NagB/RpiA/CoA transferase-like"/>
    <property type="match status" value="1"/>
</dbReference>
<dbReference type="InterPro" id="IPR039104">
    <property type="entry name" value="6PGL"/>
</dbReference>
<dbReference type="GO" id="GO:0006098">
    <property type="term" value="P:pentose-phosphate shunt"/>
    <property type="evidence" value="ECO:0007669"/>
    <property type="project" value="InterPro"/>
</dbReference>
<evidence type="ECO:0000256" key="1">
    <source>
        <dbReference type="ARBA" id="ARBA00000832"/>
    </source>
</evidence>
<reference evidence="9" key="2">
    <citation type="submission" date="2021-04" db="EMBL/GenBank/DDBJ databases">
        <authorList>
            <person name="Gilroy R."/>
        </authorList>
    </citation>
    <scope>NUCLEOTIDE SEQUENCE</scope>
    <source>
        <strain evidence="9">CHK186-16707</strain>
    </source>
</reference>
<comment type="function">
    <text evidence="2 7">Hydrolysis of 6-phosphogluconolactone to 6-phosphogluconate.</text>
</comment>
<dbReference type="EC" id="3.1.1.31" evidence="5 7"/>
<evidence type="ECO:0000256" key="5">
    <source>
        <dbReference type="ARBA" id="ARBA00013198"/>
    </source>
</evidence>
<proteinExistence type="inferred from homology"/>
<evidence type="ECO:0000256" key="4">
    <source>
        <dbReference type="ARBA" id="ARBA00010662"/>
    </source>
</evidence>
<name>A0A9D2HEM9_9BACT</name>
<evidence type="ECO:0000313" key="9">
    <source>
        <dbReference type="EMBL" id="HJA09012.1"/>
    </source>
</evidence>
<gene>
    <name evidence="7 9" type="primary">pgl</name>
    <name evidence="9" type="ORF">H9962_07480</name>
</gene>
<comment type="catalytic activity">
    <reaction evidence="1 7">
        <text>6-phospho-D-glucono-1,5-lactone + H2O = 6-phospho-D-gluconate + H(+)</text>
        <dbReference type="Rhea" id="RHEA:12556"/>
        <dbReference type="ChEBI" id="CHEBI:15377"/>
        <dbReference type="ChEBI" id="CHEBI:15378"/>
        <dbReference type="ChEBI" id="CHEBI:57955"/>
        <dbReference type="ChEBI" id="CHEBI:58759"/>
        <dbReference type="EC" id="3.1.1.31"/>
    </reaction>
</comment>
<dbReference type="GO" id="GO:0017057">
    <property type="term" value="F:6-phosphogluconolactonase activity"/>
    <property type="evidence" value="ECO:0007669"/>
    <property type="project" value="UniProtKB-UniRule"/>
</dbReference>
<evidence type="ECO:0000256" key="2">
    <source>
        <dbReference type="ARBA" id="ARBA00002681"/>
    </source>
</evidence>
<dbReference type="CDD" id="cd01400">
    <property type="entry name" value="6PGL"/>
    <property type="match status" value="1"/>
</dbReference>
<dbReference type="EMBL" id="DXAN01000023">
    <property type="protein sequence ID" value="HJA09012.1"/>
    <property type="molecule type" value="Genomic_DNA"/>
</dbReference>
<organism evidence="9 10">
    <name type="scientific">Candidatus Mailhella merdigallinarum</name>
    <dbReference type="NCBI Taxonomy" id="2838658"/>
    <lineage>
        <taxon>Bacteria</taxon>
        <taxon>Pseudomonadati</taxon>
        <taxon>Thermodesulfobacteriota</taxon>
        <taxon>Desulfovibrionia</taxon>
        <taxon>Desulfovibrionales</taxon>
        <taxon>Desulfovibrionaceae</taxon>
        <taxon>Mailhella</taxon>
    </lineage>
</organism>
<dbReference type="InterPro" id="IPR005900">
    <property type="entry name" value="6-phosphogluconolactonase_DevB"/>
</dbReference>
<comment type="caution">
    <text evidence="9">The sequence shown here is derived from an EMBL/GenBank/DDBJ whole genome shotgun (WGS) entry which is preliminary data.</text>
</comment>
<protein>
    <recommendedName>
        <fullName evidence="6 7">6-phosphogluconolactonase</fullName>
        <shortName evidence="7">6PGL</shortName>
        <ecNumber evidence="5 7">3.1.1.31</ecNumber>
    </recommendedName>
</protein>
<evidence type="ECO:0000259" key="8">
    <source>
        <dbReference type="Pfam" id="PF01182"/>
    </source>
</evidence>